<dbReference type="InterPro" id="IPR016181">
    <property type="entry name" value="Acyl_CoA_acyltransferase"/>
</dbReference>
<accession>A0A5N6MVP3</accession>
<protein>
    <submittedName>
        <fullName evidence="4">GNAT family N-acetyltransferase</fullName>
    </submittedName>
</protein>
<dbReference type="PANTHER" id="PTHR43877">
    <property type="entry name" value="AMINOALKYLPHOSPHONATE N-ACETYLTRANSFERASE-RELATED-RELATED"/>
    <property type="match status" value="1"/>
</dbReference>
<keyword evidence="2" id="KW-0012">Acyltransferase</keyword>
<dbReference type="RefSeq" id="WP_152271500.1">
    <property type="nucleotide sequence ID" value="NZ_VTFX01000001.1"/>
</dbReference>
<evidence type="ECO:0000256" key="1">
    <source>
        <dbReference type="ARBA" id="ARBA00022679"/>
    </source>
</evidence>
<name>A0A5N6MVP3_9MICC</name>
<gene>
    <name evidence="4" type="ORF">GD627_04485</name>
</gene>
<dbReference type="Pfam" id="PF00583">
    <property type="entry name" value="Acetyltransf_1"/>
    <property type="match status" value="1"/>
</dbReference>
<reference evidence="4 5" key="1">
    <citation type="submission" date="2019-08" db="EMBL/GenBank/DDBJ databases">
        <title>Arthrobacter sp. nov., isolated from plateau pika and Tibetan wild ass.</title>
        <authorList>
            <person name="Ge Y."/>
        </authorList>
    </citation>
    <scope>NUCLEOTIDE SEQUENCE [LARGE SCALE GENOMIC DNA]</scope>
    <source>
        <strain evidence="4 5">785</strain>
    </source>
</reference>
<evidence type="ECO:0000256" key="2">
    <source>
        <dbReference type="ARBA" id="ARBA00023315"/>
    </source>
</evidence>
<evidence type="ECO:0000259" key="3">
    <source>
        <dbReference type="PROSITE" id="PS51186"/>
    </source>
</evidence>
<evidence type="ECO:0000313" key="5">
    <source>
        <dbReference type="Proteomes" id="UP000326852"/>
    </source>
</evidence>
<dbReference type="InterPro" id="IPR050832">
    <property type="entry name" value="Bact_Acetyltransf"/>
</dbReference>
<dbReference type="PANTHER" id="PTHR43877:SF1">
    <property type="entry name" value="ACETYLTRANSFERASE"/>
    <property type="match status" value="1"/>
</dbReference>
<dbReference type="SUPFAM" id="SSF55729">
    <property type="entry name" value="Acyl-CoA N-acyltransferases (Nat)"/>
    <property type="match status" value="2"/>
</dbReference>
<proteinExistence type="predicted"/>
<keyword evidence="1 4" id="KW-0808">Transferase</keyword>
<dbReference type="EMBL" id="VTFX01000001">
    <property type="protein sequence ID" value="KAD4060311.1"/>
    <property type="molecule type" value="Genomic_DNA"/>
</dbReference>
<dbReference type="PROSITE" id="PS51186">
    <property type="entry name" value="GNAT"/>
    <property type="match status" value="1"/>
</dbReference>
<dbReference type="GO" id="GO:0016747">
    <property type="term" value="F:acyltransferase activity, transferring groups other than amino-acyl groups"/>
    <property type="evidence" value="ECO:0007669"/>
    <property type="project" value="InterPro"/>
</dbReference>
<comment type="caution">
    <text evidence="4">The sequence shown here is derived from an EMBL/GenBank/DDBJ whole genome shotgun (WGS) entry which is preliminary data.</text>
</comment>
<evidence type="ECO:0000313" key="4">
    <source>
        <dbReference type="EMBL" id="KAD4060311.1"/>
    </source>
</evidence>
<sequence>MTHISITSVPVPAGLAGPDAVDFLAVAELLNAQQQEFWGNNDFYAPPQAQLAGRGSTPTRRRELLAARMGTEPDAAIIGVAQLNLPLTDNLHTGTVNVVVAPVARRQGVGTALFAAAAKLASAAGRRMLMAETDHLGGGPAGTGEDSSGTENAAAFIPHDAAAAFAAGLGFRLELVDRVSVLELEGYDAEAVLGQAARTAGPGYELEFWRGACPEELVDAYARLRQKMSTDAPLGGLELAEEAWDAERVREAEGKARGMDAEVLVTAVRHVATGELAGHTVLEVFRNNPAVAYQDDTLVLDAHRGNRLGMLLKAANLEKLRKAIPEACRVYTWNAEENRYMLAINEQLGFAAVGYSGEWQADLSAG</sequence>
<feature type="domain" description="N-acetyltransferase" evidence="3">
    <location>
        <begin position="21"/>
        <end position="190"/>
    </location>
</feature>
<dbReference type="AlphaFoldDB" id="A0A5N6MVP3"/>
<dbReference type="InterPro" id="IPR000182">
    <property type="entry name" value="GNAT_dom"/>
</dbReference>
<dbReference type="Proteomes" id="UP000326852">
    <property type="component" value="Unassembled WGS sequence"/>
</dbReference>
<organism evidence="4 5">
    <name type="scientific">Arthrobacter yangruifuii</name>
    <dbReference type="NCBI Taxonomy" id="2606616"/>
    <lineage>
        <taxon>Bacteria</taxon>
        <taxon>Bacillati</taxon>
        <taxon>Actinomycetota</taxon>
        <taxon>Actinomycetes</taxon>
        <taxon>Micrococcales</taxon>
        <taxon>Micrococcaceae</taxon>
        <taxon>Arthrobacter</taxon>
    </lineage>
</organism>
<dbReference type="Gene3D" id="3.40.630.30">
    <property type="match status" value="1"/>
</dbReference>
<keyword evidence="5" id="KW-1185">Reference proteome</keyword>